<dbReference type="GO" id="GO:0061630">
    <property type="term" value="F:ubiquitin protein ligase activity"/>
    <property type="evidence" value="ECO:0007669"/>
    <property type="project" value="UniProtKB-EC"/>
</dbReference>
<dbReference type="InterPro" id="IPR002867">
    <property type="entry name" value="IBR_dom"/>
</dbReference>
<dbReference type="EMBL" id="CAJVPY010008883">
    <property type="protein sequence ID" value="CAG8701942.1"/>
    <property type="molecule type" value="Genomic_DNA"/>
</dbReference>
<dbReference type="SMART" id="SM00647">
    <property type="entry name" value="IBR"/>
    <property type="match status" value="1"/>
</dbReference>
<evidence type="ECO:0000256" key="5">
    <source>
        <dbReference type="ARBA" id="ARBA00022737"/>
    </source>
</evidence>
<dbReference type="InterPro" id="IPR018957">
    <property type="entry name" value="Znf_C3HC4_RING-type"/>
</dbReference>
<evidence type="ECO:0000256" key="1">
    <source>
        <dbReference type="ARBA" id="ARBA00001798"/>
    </source>
</evidence>
<dbReference type="SUPFAM" id="SSF57850">
    <property type="entry name" value="RING/U-box"/>
    <property type="match status" value="2"/>
</dbReference>
<protein>
    <recommendedName>
        <fullName evidence="2">RBR-type E3 ubiquitin transferase</fullName>
        <ecNumber evidence="2">2.3.2.31</ecNumber>
    </recommendedName>
</protein>
<dbReference type="GO" id="GO:0016567">
    <property type="term" value="P:protein ubiquitination"/>
    <property type="evidence" value="ECO:0007669"/>
    <property type="project" value="InterPro"/>
</dbReference>
<dbReference type="CDD" id="cd20335">
    <property type="entry name" value="BRcat_RBR"/>
    <property type="match status" value="1"/>
</dbReference>
<sequence length="161" mass="18477">MSEVECAICCDDVPVTNFMSTTTKCNHKVCRTCLNKHIDYQLNGKGNVEINDCKVLMEYEDMKRITSEDLFKRYDHLCLRQAIRKLEDFRWCSDACGSGQEHFEQDNAPIMVCAACGKMTCYKHSIPWHEGRTCAEYDIEIEAPEGATLHAIERETKPCPK</sequence>
<reference evidence="10" key="1">
    <citation type="submission" date="2021-06" db="EMBL/GenBank/DDBJ databases">
        <authorList>
            <person name="Kallberg Y."/>
            <person name="Tangrot J."/>
            <person name="Rosling A."/>
        </authorList>
    </citation>
    <scope>NUCLEOTIDE SEQUENCE</scope>
    <source>
        <strain evidence="10">MA453B</strain>
    </source>
</reference>
<evidence type="ECO:0000256" key="6">
    <source>
        <dbReference type="ARBA" id="ARBA00022771"/>
    </source>
</evidence>
<evidence type="ECO:0000313" key="11">
    <source>
        <dbReference type="Proteomes" id="UP000789405"/>
    </source>
</evidence>
<keyword evidence="3" id="KW-0808">Transferase</keyword>
<evidence type="ECO:0000256" key="8">
    <source>
        <dbReference type="ARBA" id="ARBA00022833"/>
    </source>
</evidence>
<evidence type="ECO:0000256" key="3">
    <source>
        <dbReference type="ARBA" id="ARBA00022679"/>
    </source>
</evidence>
<keyword evidence="6" id="KW-0863">Zinc-finger</keyword>
<comment type="catalytic activity">
    <reaction evidence="1">
        <text>[E2 ubiquitin-conjugating enzyme]-S-ubiquitinyl-L-cysteine + [acceptor protein]-L-lysine = [E2 ubiquitin-conjugating enzyme]-L-cysteine + [acceptor protein]-N(6)-ubiquitinyl-L-lysine.</text>
        <dbReference type="EC" id="2.3.2.31"/>
    </reaction>
</comment>
<keyword evidence="8" id="KW-0862">Zinc</keyword>
<accession>A0A9N9N5E0</accession>
<keyword evidence="5" id="KW-0677">Repeat</keyword>
<evidence type="ECO:0000256" key="7">
    <source>
        <dbReference type="ARBA" id="ARBA00022786"/>
    </source>
</evidence>
<dbReference type="EC" id="2.3.2.31" evidence="2"/>
<dbReference type="InterPro" id="IPR017907">
    <property type="entry name" value="Znf_RING_CS"/>
</dbReference>
<dbReference type="Pfam" id="PF00097">
    <property type="entry name" value="zf-C3HC4"/>
    <property type="match status" value="1"/>
</dbReference>
<organism evidence="10 11">
    <name type="scientific">Dentiscutata erythropus</name>
    <dbReference type="NCBI Taxonomy" id="1348616"/>
    <lineage>
        <taxon>Eukaryota</taxon>
        <taxon>Fungi</taxon>
        <taxon>Fungi incertae sedis</taxon>
        <taxon>Mucoromycota</taxon>
        <taxon>Glomeromycotina</taxon>
        <taxon>Glomeromycetes</taxon>
        <taxon>Diversisporales</taxon>
        <taxon>Gigasporaceae</taxon>
        <taxon>Dentiscutata</taxon>
    </lineage>
</organism>
<dbReference type="Pfam" id="PF01485">
    <property type="entry name" value="IBR"/>
    <property type="match status" value="1"/>
</dbReference>
<dbReference type="Proteomes" id="UP000789405">
    <property type="component" value="Unassembled WGS sequence"/>
</dbReference>
<keyword evidence="7" id="KW-0833">Ubl conjugation pathway</keyword>
<dbReference type="PROSITE" id="PS51873">
    <property type="entry name" value="TRIAD"/>
    <property type="match status" value="1"/>
</dbReference>
<dbReference type="Gene3D" id="3.30.40.10">
    <property type="entry name" value="Zinc/RING finger domain, C3HC4 (zinc finger)"/>
    <property type="match status" value="1"/>
</dbReference>
<dbReference type="PROSITE" id="PS00518">
    <property type="entry name" value="ZF_RING_1"/>
    <property type="match status" value="1"/>
</dbReference>
<evidence type="ECO:0000259" key="9">
    <source>
        <dbReference type="PROSITE" id="PS51873"/>
    </source>
</evidence>
<dbReference type="AlphaFoldDB" id="A0A9N9N5E0"/>
<dbReference type="InterPro" id="IPR013083">
    <property type="entry name" value="Znf_RING/FYVE/PHD"/>
</dbReference>
<evidence type="ECO:0000256" key="4">
    <source>
        <dbReference type="ARBA" id="ARBA00022723"/>
    </source>
</evidence>
<dbReference type="InterPro" id="IPR044066">
    <property type="entry name" value="TRIAD_supradom"/>
</dbReference>
<dbReference type="InterPro" id="IPR031127">
    <property type="entry name" value="E3_UB_ligase_RBR"/>
</dbReference>
<dbReference type="GO" id="GO:0008270">
    <property type="term" value="F:zinc ion binding"/>
    <property type="evidence" value="ECO:0007669"/>
    <property type="project" value="UniProtKB-KW"/>
</dbReference>
<evidence type="ECO:0000313" key="10">
    <source>
        <dbReference type="EMBL" id="CAG8701942.1"/>
    </source>
</evidence>
<evidence type="ECO:0000256" key="2">
    <source>
        <dbReference type="ARBA" id="ARBA00012251"/>
    </source>
</evidence>
<keyword evidence="4" id="KW-0479">Metal-binding</keyword>
<comment type="caution">
    <text evidence="10">The sequence shown here is derived from an EMBL/GenBank/DDBJ whole genome shotgun (WGS) entry which is preliminary data.</text>
</comment>
<gene>
    <name evidence="10" type="ORF">DERYTH_LOCUS13044</name>
</gene>
<keyword evidence="11" id="KW-1185">Reference proteome</keyword>
<feature type="domain" description="RING-type" evidence="9">
    <location>
        <begin position="2"/>
        <end position="161"/>
    </location>
</feature>
<dbReference type="PANTHER" id="PTHR11685">
    <property type="entry name" value="RBR FAMILY RING FINGER AND IBR DOMAIN-CONTAINING"/>
    <property type="match status" value="1"/>
</dbReference>
<feature type="non-terminal residue" evidence="10">
    <location>
        <position position="161"/>
    </location>
</feature>
<dbReference type="OrthoDB" id="1431934at2759"/>
<name>A0A9N9N5E0_9GLOM</name>
<proteinExistence type="predicted"/>